<evidence type="ECO:0000313" key="1">
    <source>
        <dbReference type="EMBL" id="KAK7048207.1"/>
    </source>
</evidence>
<gene>
    <name evidence="1" type="ORF">R3P38DRAFT_2867982</name>
</gene>
<keyword evidence="2" id="KW-1185">Reference proteome</keyword>
<dbReference type="Gene3D" id="3.80.10.10">
    <property type="entry name" value="Ribonuclease Inhibitor"/>
    <property type="match status" value="1"/>
</dbReference>
<protein>
    <submittedName>
        <fullName evidence="1">F-box domain-containing protein</fullName>
    </submittedName>
</protein>
<proteinExistence type="predicted"/>
<dbReference type="EMBL" id="JAWWNJ010000009">
    <property type="protein sequence ID" value="KAK7048207.1"/>
    <property type="molecule type" value="Genomic_DNA"/>
</dbReference>
<dbReference type="SUPFAM" id="SSF52047">
    <property type="entry name" value="RNI-like"/>
    <property type="match status" value="1"/>
</dbReference>
<organism evidence="1 2">
    <name type="scientific">Favolaschia claudopus</name>
    <dbReference type="NCBI Taxonomy" id="2862362"/>
    <lineage>
        <taxon>Eukaryota</taxon>
        <taxon>Fungi</taxon>
        <taxon>Dikarya</taxon>
        <taxon>Basidiomycota</taxon>
        <taxon>Agaricomycotina</taxon>
        <taxon>Agaricomycetes</taxon>
        <taxon>Agaricomycetidae</taxon>
        <taxon>Agaricales</taxon>
        <taxon>Marasmiineae</taxon>
        <taxon>Mycenaceae</taxon>
        <taxon>Favolaschia</taxon>
    </lineage>
</organism>
<dbReference type="AlphaFoldDB" id="A0AAW0D6L5"/>
<reference evidence="1 2" key="1">
    <citation type="journal article" date="2024" name="J Genomics">
        <title>Draft genome sequencing and assembly of Favolaschia claudopus CIRM-BRFM 2984 isolated from oak limbs.</title>
        <authorList>
            <person name="Navarro D."/>
            <person name="Drula E."/>
            <person name="Chaduli D."/>
            <person name="Cazenave R."/>
            <person name="Ahrendt S."/>
            <person name="Wang J."/>
            <person name="Lipzen A."/>
            <person name="Daum C."/>
            <person name="Barry K."/>
            <person name="Grigoriev I.V."/>
            <person name="Favel A."/>
            <person name="Rosso M.N."/>
            <person name="Martin F."/>
        </authorList>
    </citation>
    <scope>NUCLEOTIDE SEQUENCE [LARGE SCALE GENOMIC DNA]</scope>
    <source>
        <strain evidence="1 2">CIRM-BRFM 2984</strain>
    </source>
</reference>
<dbReference type="Gene3D" id="1.20.1280.50">
    <property type="match status" value="1"/>
</dbReference>
<evidence type="ECO:0000313" key="2">
    <source>
        <dbReference type="Proteomes" id="UP001362999"/>
    </source>
</evidence>
<sequence length="498" mass="57236">MGSCYLEAFFEHIARISGSSSAQMKLKIGESQSKIASLECQIASLIAKCEQERVYLAALQYSIAPIRSLPVELLAEIFSWTVFEPNTWSPVYERGHFQQTLYISHVCSHWRKVAQTTPRLWTGPVEISNRRPTKMSIPVYAQELQKWLERSAPLSIPISFATDSESTATWEDVRPVLEEALKISVRWHSCDMYFDSFREVLLQDLSEYPMDTLETLFIEGDDDSPGPVIPVTLAFGATPRLRRLNMGTGVNVEISWTQLTRLDLRPESPKDALDILSYCPNLVDVTIVAVAWRQVPEARLDIVLNRLRELHLTFFESPLFMPFLQCLFAPRLKHLTLHLNDEIVWDAALFRTFQLRSPNIRRLKLAHSDITSAQLRDVLVDAPLLKELSLSHCECIDTALFRALRYEDGVLPLVPYLHDLQVTFYTNEERDTLKDDMLADMMSSRWWTDAQLETISVPPVVSRWTYLYLGPMRDFSQRLMNTIEELRSQGLTVQVGYD</sequence>
<dbReference type="Proteomes" id="UP001362999">
    <property type="component" value="Unassembled WGS sequence"/>
</dbReference>
<accession>A0AAW0D6L5</accession>
<dbReference type="InterPro" id="IPR032675">
    <property type="entry name" value="LRR_dom_sf"/>
</dbReference>
<comment type="caution">
    <text evidence="1">The sequence shown here is derived from an EMBL/GenBank/DDBJ whole genome shotgun (WGS) entry which is preliminary data.</text>
</comment>
<name>A0AAW0D6L5_9AGAR</name>